<evidence type="ECO:0000259" key="1">
    <source>
        <dbReference type="PROSITE" id="PS51186"/>
    </source>
</evidence>
<sequence length="188" mass="21865">MFKSAIDAESHLAILEPRHAAELYQLVDESRDSIGEWLAFPKKTNKIEDSKIFIEKSLKRLTENNGYWAGIWHKEKMAGSIGFLYMDWNTRKTEIGYWLGDNFKGKGLATKAVSRFILHAFHNLDLNKVEINAARTNEKIRAIPERLGFQQEGIIRDYEYINGEYRDRVVYGLLKEEWSALSDHLRKG</sequence>
<dbReference type="PANTHER" id="PTHR43441:SF12">
    <property type="entry name" value="RIBOSOMAL N-ACETYLTRANSFERASE YDAF-RELATED"/>
    <property type="match status" value="1"/>
</dbReference>
<proteinExistence type="predicted"/>
<protein>
    <submittedName>
        <fullName evidence="2">GNAT family N-acetyltransferase</fullName>
    </submittedName>
</protein>
<dbReference type="InterPro" id="IPR000182">
    <property type="entry name" value="GNAT_dom"/>
</dbReference>
<evidence type="ECO:0000313" key="3">
    <source>
        <dbReference type="Proteomes" id="UP000831537"/>
    </source>
</evidence>
<dbReference type="RefSeq" id="WP_244746949.1">
    <property type="nucleotide sequence ID" value="NZ_CP095071.1"/>
</dbReference>
<gene>
    <name evidence="2" type="ORF">MUN87_06770</name>
</gene>
<dbReference type="InterPro" id="IPR016181">
    <property type="entry name" value="Acyl_CoA_acyltransferase"/>
</dbReference>
<dbReference type="SUPFAM" id="SSF55729">
    <property type="entry name" value="Acyl-CoA N-acyltransferases (Nat)"/>
    <property type="match status" value="1"/>
</dbReference>
<keyword evidence="3" id="KW-1185">Reference proteome</keyword>
<feature type="domain" description="N-acetyltransferase" evidence="1">
    <location>
        <begin position="10"/>
        <end position="176"/>
    </location>
</feature>
<dbReference type="EMBL" id="CP095071">
    <property type="protein sequence ID" value="UOQ86584.1"/>
    <property type="molecule type" value="Genomic_DNA"/>
</dbReference>
<dbReference type="PANTHER" id="PTHR43441">
    <property type="entry name" value="RIBOSOMAL-PROTEIN-SERINE ACETYLTRANSFERASE"/>
    <property type="match status" value="1"/>
</dbReference>
<dbReference type="Gene3D" id="3.40.630.30">
    <property type="match status" value="1"/>
</dbReference>
<organism evidence="2 3">
    <name type="scientific">Gracilibacillus salinarum</name>
    <dbReference type="NCBI Taxonomy" id="2932255"/>
    <lineage>
        <taxon>Bacteria</taxon>
        <taxon>Bacillati</taxon>
        <taxon>Bacillota</taxon>
        <taxon>Bacilli</taxon>
        <taxon>Bacillales</taxon>
        <taxon>Bacillaceae</taxon>
        <taxon>Gracilibacillus</taxon>
    </lineage>
</organism>
<dbReference type="Proteomes" id="UP000831537">
    <property type="component" value="Chromosome"/>
</dbReference>
<dbReference type="Pfam" id="PF13302">
    <property type="entry name" value="Acetyltransf_3"/>
    <property type="match status" value="1"/>
</dbReference>
<dbReference type="PROSITE" id="PS51186">
    <property type="entry name" value="GNAT"/>
    <property type="match status" value="1"/>
</dbReference>
<accession>A0ABY4GQQ4</accession>
<reference evidence="2 3" key="1">
    <citation type="submission" date="2022-04" db="EMBL/GenBank/DDBJ databases">
        <title>Gracilibacillus sp. isolated from saltern.</title>
        <authorList>
            <person name="Won M."/>
            <person name="Lee C.-M."/>
            <person name="Woen H.-Y."/>
            <person name="Kwon S.-W."/>
        </authorList>
    </citation>
    <scope>NUCLEOTIDE SEQUENCE [LARGE SCALE GENOMIC DNA]</scope>
    <source>
        <strain evidence="2 3">SSPM10-3</strain>
    </source>
</reference>
<evidence type="ECO:0000313" key="2">
    <source>
        <dbReference type="EMBL" id="UOQ86584.1"/>
    </source>
</evidence>
<dbReference type="InterPro" id="IPR051908">
    <property type="entry name" value="Ribosomal_N-acetyltransferase"/>
</dbReference>
<name>A0ABY4GQQ4_9BACI</name>